<keyword evidence="3" id="KW-1185">Reference proteome</keyword>
<feature type="region of interest" description="Disordered" evidence="1">
    <location>
        <begin position="21"/>
        <end position="83"/>
    </location>
</feature>
<dbReference type="AlphaFoldDB" id="A0AAW1QRD8"/>
<dbReference type="EMBL" id="JALJOR010000002">
    <property type="protein sequence ID" value="KAK9824010.1"/>
    <property type="molecule type" value="Genomic_DNA"/>
</dbReference>
<sequence>MFTLGAPADDAELAERVATRLGSAQEMPSSRDTETTTAWGSQTYQRGATETTRGGQTCQGSTTQTTRTTTPTASAYDTAGAHGPACETKYYTAIEDRSVIKEHVMYVKEHHPVEKEFVVETHVTGREHAAGPTSEELIDTRERVVEASRPDPCEGHPRI</sequence>
<name>A0AAW1QRD8_9CHLO</name>
<accession>A0AAW1QRD8</accession>
<gene>
    <name evidence="2" type="ORF">WJX72_006938</name>
</gene>
<comment type="caution">
    <text evidence="2">The sequence shown here is derived from an EMBL/GenBank/DDBJ whole genome shotgun (WGS) entry which is preliminary data.</text>
</comment>
<evidence type="ECO:0000256" key="1">
    <source>
        <dbReference type="SAM" id="MobiDB-lite"/>
    </source>
</evidence>
<dbReference type="Proteomes" id="UP001489004">
    <property type="component" value="Unassembled WGS sequence"/>
</dbReference>
<organism evidence="2 3">
    <name type="scientific">[Myrmecia] bisecta</name>
    <dbReference type="NCBI Taxonomy" id="41462"/>
    <lineage>
        <taxon>Eukaryota</taxon>
        <taxon>Viridiplantae</taxon>
        <taxon>Chlorophyta</taxon>
        <taxon>core chlorophytes</taxon>
        <taxon>Trebouxiophyceae</taxon>
        <taxon>Trebouxiales</taxon>
        <taxon>Trebouxiaceae</taxon>
        <taxon>Myrmecia</taxon>
    </lineage>
</organism>
<protein>
    <submittedName>
        <fullName evidence="2">Uncharacterized protein</fullName>
    </submittedName>
</protein>
<reference evidence="2 3" key="1">
    <citation type="journal article" date="2024" name="Nat. Commun.">
        <title>Phylogenomics reveals the evolutionary origins of lichenization in chlorophyte algae.</title>
        <authorList>
            <person name="Puginier C."/>
            <person name="Libourel C."/>
            <person name="Otte J."/>
            <person name="Skaloud P."/>
            <person name="Haon M."/>
            <person name="Grisel S."/>
            <person name="Petersen M."/>
            <person name="Berrin J.G."/>
            <person name="Delaux P.M."/>
            <person name="Dal Grande F."/>
            <person name="Keller J."/>
        </authorList>
    </citation>
    <scope>NUCLEOTIDE SEQUENCE [LARGE SCALE GENOMIC DNA]</scope>
    <source>
        <strain evidence="2 3">SAG 2043</strain>
    </source>
</reference>
<evidence type="ECO:0000313" key="3">
    <source>
        <dbReference type="Proteomes" id="UP001489004"/>
    </source>
</evidence>
<proteinExistence type="predicted"/>
<feature type="compositionally biased region" description="Low complexity" evidence="1">
    <location>
        <begin position="51"/>
        <end position="72"/>
    </location>
</feature>
<evidence type="ECO:0000313" key="2">
    <source>
        <dbReference type="EMBL" id="KAK9824010.1"/>
    </source>
</evidence>
<feature type="compositionally biased region" description="Polar residues" evidence="1">
    <location>
        <begin position="35"/>
        <end position="50"/>
    </location>
</feature>